<gene>
    <name evidence="2" type="ORF">UFOPK1874_00618</name>
</gene>
<sequence length="101" mass="11018">MTAVITEAQRFEMHTSLRGLMGEEVANTMMEHLPPSGWSDVARQSDIALVKTELKSEINLVRLGLEHLGKNVKGLKIVIGALIPVMVACFIGLYSALVSKL</sequence>
<evidence type="ECO:0000256" key="1">
    <source>
        <dbReference type="SAM" id="Phobius"/>
    </source>
</evidence>
<keyword evidence="1" id="KW-1133">Transmembrane helix</keyword>
<accession>A0A6J6HM03</accession>
<feature type="transmembrane region" description="Helical" evidence="1">
    <location>
        <begin position="77"/>
        <end position="97"/>
    </location>
</feature>
<organism evidence="2">
    <name type="scientific">freshwater metagenome</name>
    <dbReference type="NCBI Taxonomy" id="449393"/>
    <lineage>
        <taxon>unclassified sequences</taxon>
        <taxon>metagenomes</taxon>
        <taxon>ecological metagenomes</taxon>
    </lineage>
</organism>
<reference evidence="2" key="1">
    <citation type="submission" date="2020-05" db="EMBL/GenBank/DDBJ databases">
        <authorList>
            <person name="Chiriac C."/>
            <person name="Salcher M."/>
            <person name="Ghai R."/>
            <person name="Kavagutti S V."/>
        </authorList>
    </citation>
    <scope>NUCLEOTIDE SEQUENCE</scope>
</reference>
<proteinExistence type="predicted"/>
<dbReference type="EMBL" id="CAEZUX010000053">
    <property type="protein sequence ID" value="CAB4614180.1"/>
    <property type="molecule type" value="Genomic_DNA"/>
</dbReference>
<evidence type="ECO:0000313" key="2">
    <source>
        <dbReference type="EMBL" id="CAB4614180.1"/>
    </source>
</evidence>
<keyword evidence="1" id="KW-0812">Transmembrane</keyword>
<dbReference type="AlphaFoldDB" id="A0A6J6HM03"/>
<name>A0A6J6HM03_9ZZZZ</name>
<keyword evidence="1" id="KW-0472">Membrane</keyword>
<protein>
    <submittedName>
        <fullName evidence="2">Unannotated protein</fullName>
    </submittedName>
</protein>